<evidence type="ECO:0000313" key="2">
    <source>
        <dbReference type="EMBL" id="KAE9409078.1"/>
    </source>
</evidence>
<reference evidence="2" key="1">
    <citation type="journal article" date="2019" name="Environ. Microbiol.">
        <title>Fungal ecological strategies reflected in gene transcription - a case study of two litter decomposers.</title>
        <authorList>
            <person name="Barbi F."/>
            <person name="Kohler A."/>
            <person name="Barry K."/>
            <person name="Baskaran P."/>
            <person name="Daum C."/>
            <person name="Fauchery L."/>
            <person name="Ihrmark K."/>
            <person name="Kuo A."/>
            <person name="LaButti K."/>
            <person name="Lipzen A."/>
            <person name="Morin E."/>
            <person name="Grigoriev I.V."/>
            <person name="Henrissat B."/>
            <person name="Lindahl B."/>
            <person name="Martin F."/>
        </authorList>
    </citation>
    <scope>NUCLEOTIDE SEQUENCE</scope>
    <source>
        <strain evidence="2">JB14</strain>
    </source>
</reference>
<name>A0A6A4IIL2_9AGAR</name>
<evidence type="ECO:0000313" key="3">
    <source>
        <dbReference type="Proteomes" id="UP000799118"/>
    </source>
</evidence>
<dbReference type="AlphaFoldDB" id="A0A6A4IIL2"/>
<gene>
    <name evidence="2" type="ORF">BT96DRAFT_630300</name>
</gene>
<protein>
    <submittedName>
        <fullName evidence="2">Uncharacterized protein</fullName>
    </submittedName>
</protein>
<keyword evidence="1" id="KW-1133">Transmembrane helix</keyword>
<keyword evidence="1" id="KW-0812">Transmembrane</keyword>
<dbReference type="Proteomes" id="UP000799118">
    <property type="component" value="Unassembled WGS sequence"/>
</dbReference>
<proteinExistence type="predicted"/>
<organism evidence="2 3">
    <name type="scientific">Gymnopus androsaceus JB14</name>
    <dbReference type="NCBI Taxonomy" id="1447944"/>
    <lineage>
        <taxon>Eukaryota</taxon>
        <taxon>Fungi</taxon>
        <taxon>Dikarya</taxon>
        <taxon>Basidiomycota</taxon>
        <taxon>Agaricomycotina</taxon>
        <taxon>Agaricomycetes</taxon>
        <taxon>Agaricomycetidae</taxon>
        <taxon>Agaricales</taxon>
        <taxon>Marasmiineae</taxon>
        <taxon>Omphalotaceae</taxon>
        <taxon>Gymnopus</taxon>
    </lineage>
</organism>
<dbReference type="EMBL" id="ML769389">
    <property type="protein sequence ID" value="KAE9409078.1"/>
    <property type="molecule type" value="Genomic_DNA"/>
</dbReference>
<accession>A0A6A4IIL2</accession>
<keyword evidence="1" id="KW-0472">Membrane</keyword>
<feature type="transmembrane region" description="Helical" evidence="1">
    <location>
        <begin position="54"/>
        <end position="78"/>
    </location>
</feature>
<sequence length="88" mass="9562">MHNASTITDTQSPTLTSSIPRSCLQARSCASLLIYKQAVPVCMSVHLLPSPLSLVSAVSSLILVAHSSFTLFLSYLYLRTFISSVFLK</sequence>
<evidence type="ECO:0000256" key="1">
    <source>
        <dbReference type="SAM" id="Phobius"/>
    </source>
</evidence>
<keyword evidence="3" id="KW-1185">Reference proteome</keyword>